<feature type="region of interest" description="Disordered" evidence="1">
    <location>
        <begin position="327"/>
        <end position="349"/>
    </location>
</feature>
<evidence type="ECO:0000313" key="4">
    <source>
        <dbReference type="Proteomes" id="UP001249851"/>
    </source>
</evidence>
<feature type="compositionally biased region" description="Basic and acidic residues" evidence="1">
    <location>
        <begin position="329"/>
        <end position="349"/>
    </location>
</feature>
<dbReference type="InterPro" id="IPR003131">
    <property type="entry name" value="T1-type_BTB"/>
</dbReference>
<dbReference type="InterPro" id="IPR000210">
    <property type="entry name" value="BTB/POZ_dom"/>
</dbReference>
<dbReference type="InterPro" id="IPR045068">
    <property type="entry name" value="BACURD1-3"/>
</dbReference>
<dbReference type="Pfam" id="PF02214">
    <property type="entry name" value="BTB_2"/>
    <property type="match status" value="1"/>
</dbReference>
<dbReference type="PANTHER" id="PTHR11145">
    <property type="entry name" value="BTB/POZ DOMAIN-CONTAINING ADAPTER FOR CUL3-MEDIATED RHOA DEGRADATION PROTEIN FAMILY MEMBER"/>
    <property type="match status" value="1"/>
</dbReference>
<dbReference type="SUPFAM" id="SSF54695">
    <property type="entry name" value="POZ domain"/>
    <property type="match status" value="1"/>
</dbReference>
<dbReference type="InterPro" id="IPR011333">
    <property type="entry name" value="SKP1/BTB/POZ_sf"/>
</dbReference>
<comment type="caution">
    <text evidence="3">The sequence shown here is derived from an EMBL/GenBank/DDBJ whole genome shotgun (WGS) entry which is preliminary data.</text>
</comment>
<dbReference type="SMART" id="SM00225">
    <property type="entry name" value="BTB"/>
    <property type="match status" value="1"/>
</dbReference>
<dbReference type="InterPro" id="IPR006571">
    <property type="entry name" value="TLDc_dom"/>
</dbReference>
<reference evidence="3" key="2">
    <citation type="journal article" date="2023" name="Science">
        <title>Genomic signatures of disease resistance in endangered staghorn corals.</title>
        <authorList>
            <person name="Vollmer S.V."/>
            <person name="Selwyn J.D."/>
            <person name="Despard B.A."/>
            <person name="Roesel C.L."/>
        </authorList>
    </citation>
    <scope>NUCLEOTIDE SEQUENCE</scope>
    <source>
        <strain evidence="3">K2</strain>
    </source>
</reference>
<dbReference type="Gene3D" id="3.30.710.10">
    <property type="entry name" value="Potassium Channel Kv1.1, Chain A"/>
    <property type="match status" value="1"/>
</dbReference>
<reference evidence="3" key="1">
    <citation type="journal article" date="2023" name="G3 (Bethesda)">
        <title>Whole genome assembly and annotation of the endangered Caribbean coral Acropora cervicornis.</title>
        <authorList>
            <person name="Selwyn J.D."/>
            <person name="Vollmer S.V."/>
        </authorList>
    </citation>
    <scope>NUCLEOTIDE SEQUENCE</scope>
    <source>
        <strain evidence="3">K2</strain>
    </source>
</reference>
<gene>
    <name evidence="3" type="ORF">P5673_005789</name>
</gene>
<accession>A0AAD9VDH6</accession>
<dbReference type="PANTHER" id="PTHR11145:SF8">
    <property type="entry name" value="RE57120P"/>
    <property type="match status" value="1"/>
</dbReference>
<feature type="compositionally biased region" description="Basic and acidic residues" evidence="1">
    <location>
        <begin position="365"/>
        <end position="380"/>
    </location>
</feature>
<dbReference type="GO" id="GO:0051260">
    <property type="term" value="P:protein homooligomerization"/>
    <property type="evidence" value="ECO:0007669"/>
    <property type="project" value="InterPro"/>
</dbReference>
<dbReference type="EMBL" id="JARQWQ010000009">
    <property type="protein sequence ID" value="KAK2569930.1"/>
    <property type="molecule type" value="Genomic_DNA"/>
</dbReference>
<name>A0AAD9VDH6_ACRCE</name>
<evidence type="ECO:0000256" key="1">
    <source>
        <dbReference type="SAM" id="MobiDB-lite"/>
    </source>
</evidence>
<feature type="region of interest" description="Disordered" evidence="1">
    <location>
        <begin position="365"/>
        <end position="390"/>
    </location>
</feature>
<keyword evidence="4" id="KW-1185">Reference proteome</keyword>
<dbReference type="Pfam" id="PF07534">
    <property type="entry name" value="TLD"/>
    <property type="match status" value="1"/>
</dbReference>
<evidence type="ECO:0000313" key="3">
    <source>
        <dbReference type="EMBL" id="KAK2569930.1"/>
    </source>
</evidence>
<feature type="domain" description="BTB" evidence="2">
    <location>
        <begin position="57"/>
        <end position="159"/>
    </location>
</feature>
<dbReference type="AlphaFoldDB" id="A0AAD9VDH6"/>
<protein>
    <submittedName>
        <fullName evidence="3">BTB/POZ domain-containing protein KCTD21</fullName>
    </submittedName>
</protein>
<evidence type="ECO:0000259" key="2">
    <source>
        <dbReference type="SMART" id="SM00225"/>
    </source>
</evidence>
<sequence length="497" mass="57498">MAEDLSLFDVANSKLSDAQKLTLEAHELLKEDLERVRQERAAFEEITKTLKEVHFGCSVKLNVGGKIYKTTLSTLLKDPNSMLSAMFSGRHELKQDEEDGAYFIDRDGKLFRYVLNYLRNDELFCPDDKMFRKELLAEARFYQLQGMIASLTPPSLESVILTNENDKSMVISWLPSGSTFSLLFRASSNGHSPESFHRHCDNKGRTLVVVRSNACIFGGFTTKPWTSLMTWTDEKDFIMLTAMAGEGVFDAKVGSRERGGTWKSVAASLNCHSAQGFNVNQRSVRDRFNILAKRVKAKLSKEEREGGGGESDVSETERLVEELIVLSEESEKRNEDQSEAKREAMANEKKQALEMRDRALERLVETRKRNEEEKEEEKQTVTKKRRRSGGETLEWLRERAAVDKEMKERKMKEKREEREAQKNYLKEMEAMPQQQNEQVKLMQQQMLHLVQQQQQYQQQQQQQQQQQFALLQQQVIAMSQQQQQQSQALLAFLQRKN</sequence>
<organism evidence="3 4">
    <name type="scientific">Acropora cervicornis</name>
    <name type="common">Staghorn coral</name>
    <dbReference type="NCBI Taxonomy" id="6130"/>
    <lineage>
        <taxon>Eukaryota</taxon>
        <taxon>Metazoa</taxon>
        <taxon>Cnidaria</taxon>
        <taxon>Anthozoa</taxon>
        <taxon>Hexacorallia</taxon>
        <taxon>Scleractinia</taxon>
        <taxon>Astrocoeniina</taxon>
        <taxon>Acroporidae</taxon>
        <taxon>Acropora</taxon>
    </lineage>
</organism>
<proteinExistence type="predicted"/>
<dbReference type="Proteomes" id="UP001249851">
    <property type="component" value="Unassembled WGS sequence"/>
</dbReference>